<sequence length="84" mass="9096">MPRLPDIVTRAHHSVDALGRVGWLLLAIAGLFGVMSLYGWSQGLVEPAVNIGLLAIALFCVFLLLVVARGWLGPWLVGQFDDVL</sequence>
<reference evidence="2 3" key="1">
    <citation type="journal article" date="2019" name="Int. J. Syst. Evol. Microbiol.">
        <title>The Global Catalogue of Microorganisms (GCM) 10K type strain sequencing project: providing services to taxonomists for standard genome sequencing and annotation.</title>
        <authorList>
            <consortium name="The Broad Institute Genomics Platform"/>
            <consortium name="The Broad Institute Genome Sequencing Center for Infectious Disease"/>
            <person name="Wu L."/>
            <person name="Ma J."/>
        </authorList>
    </citation>
    <scope>NUCLEOTIDE SEQUENCE [LARGE SCALE GENOMIC DNA]</scope>
    <source>
        <strain evidence="2 3">CGMCC 1.12543</strain>
    </source>
</reference>
<organism evidence="2 3">
    <name type="scientific">Halomarina salina</name>
    <dbReference type="NCBI Taxonomy" id="1872699"/>
    <lineage>
        <taxon>Archaea</taxon>
        <taxon>Methanobacteriati</taxon>
        <taxon>Methanobacteriota</taxon>
        <taxon>Stenosarchaea group</taxon>
        <taxon>Halobacteria</taxon>
        <taxon>Halobacteriales</taxon>
        <taxon>Natronomonadaceae</taxon>
        <taxon>Halomarina</taxon>
    </lineage>
</organism>
<dbReference type="Proteomes" id="UP001596099">
    <property type="component" value="Unassembled WGS sequence"/>
</dbReference>
<dbReference type="AlphaFoldDB" id="A0ABD5RPR2"/>
<evidence type="ECO:0000313" key="2">
    <source>
        <dbReference type="EMBL" id="MFC5972483.1"/>
    </source>
</evidence>
<feature type="transmembrane region" description="Helical" evidence="1">
    <location>
        <begin position="21"/>
        <end position="41"/>
    </location>
</feature>
<keyword evidence="1" id="KW-0472">Membrane</keyword>
<evidence type="ECO:0000256" key="1">
    <source>
        <dbReference type="SAM" id="Phobius"/>
    </source>
</evidence>
<accession>A0ABD5RPR2</accession>
<comment type="caution">
    <text evidence="2">The sequence shown here is derived from an EMBL/GenBank/DDBJ whole genome shotgun (WGS) entry which is preliminary data.</text>
</comment>
<keyword evidence="1" id="KW-0812">Transmembrane</keyword>
<evidence type="ECO:0000313" key="3">
    <source>
        <dbReference type="Proteomes" id="UP001596099"/>
    </source>
</evidence>
<keyword evidence="1" id="KW-1133">Transmembrane helix</keyword>
<dbReference type="EMBL" id="JBHSQH010000001">
    <property type="protein sequence ID" value="MFC5972483.1"/>
    <property type="molecule type" value="Genomic_DNA"/>
</dbReference>
<feature type="transmembrane region" description="Helical" evidence="1">
    <location>
        <begin position="47"/>
        <end position="68"/>
    </location>
</feature>
<proteinExistence type="predicted"/>
<name>A0ABD5RPR2_9EURY</name>
<dbReference type="RefSeq" id="WP_247415859.1">
    <property type="nucleotide sequence ID" value="NZ_JALLGW010000001.1"/>
</dbReference>
<gene>
    <name evidence="2" type="ORF">ACFPYI_14180</name>
</gene>
<protein>
    <submittedName>
        <fullName evidence="2">Uncharacterized protein</fullName>
    </submittedName>
</protein>
<keyword evidence="3" id="KW-1185">Reference proteome</keyword>